<name>A0A1K2IJ31_9FLAO</name>
<dbReference type="AlphaFoldDB" id="A0A1K2IJ31"/>
<proteinExistence type="predicted"/>
<dbReference type="EMBL" id="FPKV01000002">
    <property type="protein sequence ID" value="SFZ92302.1"/>
    <property type="molecule type" value="Genomic_DNA"/>
</dbReference>
<protein>
    <submittedName>
        <fullName evidence="1">Uncharacterized protein</fullName>
    </submittedName>
</protein>
<keyword evidence="2" id="KW-1185">Reference proteome</keyword>
<dbReference type="STRING" id="369401.SAMN05428642_102644"/>
<dbReference type="Proteomes" id="UP000182544">
    <property type="component" value="Unassembled WGS sequence"/>
</dbReference>
<accession>A0A1K2IJ31</accession>
<evidence type="ECO:0000313" key="1">
    <source>
        <dbReference type="EMBL" id="SFZ92302.1"/>
    </source>
</evidence>
<sequence length="59" mass="6911">MLPTLMSIFYYKLNYPIKYEDNLINNPSIIMGDEPKGNLNSHNSENVFNIFEQLSNKQD</sequence>
<gene>
    <name evidence="1" type="ORF">SAMN05428642_102644</name>
</gene>
<evidence type="ECO:0000313" key="2">
    <source>
        <dbReference type="Proteomes" id="UP000182544"/>
    </source>
</evidence>
<reference evidence="1 2" key="1">
    <citation type="submission" date="2016-10" db="EMBL/GenBank/DDBJ databases">
        <authorList>
            <person name="de Groot N.N."/>
        </authorList>
    </citation>
    <scope>NUCLEOTIDE SEQUENCE [LARGE SCALE GENOMIC DNA]</scope>
    <source>
        <strain evidence="1 2">DSM 18180</strain>
    </source>
</reference>
<organism evidence="1 2">
    <name type="scientific">Flaviramulus basaltis</name>
    <dbReference type="NCBI Taxonomy" id="369401"/>
    <lineage>
        <taxon>Bacteria</taxon>
        <taxon>Pseudomonadati</taxon>
        <taxon>Bacteroidota</taxon>
        <taxon>Flavobacteriia</taxon>
        <taxon>Flavobacteriales</taxon>
        <taxon>Flavobacteriaceae</taxon>
        <taxon>Flaviramulus</taxon>
    </lineage>
</organism>